<dbReference type="Proteomes" id="UP000280819">
    <property type="component" value="Unassembled WGS sequence"/>
</dbReference>
<keyword evidence="6 8" id="KW-1133">Transmembrane helix</keyword>
<dbReference type="OrthoDB" id="4455417at2"/>
<evidence type="ECO:0000313" key="10">
    <source>
        <dbReference type="Proteomes" id="UP000280819"/>
    </source>
</evidence>
<dbReference type="InterPro" id="IPR037294">
    <property type="entry name" value="ABC_BtuC-like"/>
</dbReference>
<evidence type="ECO:0000256" key="7">
    <source>
        <dbReference type="ARBA" id="ARBA00023136"/>
    </source>
</evidence>
<keyword evidence="4" id="KW-1003">Cell membrane</keyword>
<sequence>MIDFGYAHRTLAGQRFALRSAGVNLGLATSAVMLVVLAMGLGEFPVTPAEVVTVATGGGDEFTRLVVVEWRLPIALAALVLGALLGLGGAIFQSLTRNPLGSPDIIGFDAGAHTAVLVAMLVFRIRDHWGIAAVSILGGLVAALLVHALAFRRGLLGFRLIIVGIALSAMLGSVNSHLITRADVSDAMSVGFWAAGTLSRSSWVTITPVIILAVLLTGAVALLAPSLRQQELGDDAAVAHGVRLTRDRFLLIVLGVATTAVVTAAAGPIGFIALAAPQMARRLARTPSVALSASACTGAALLSLAHCCSVALGMIGRAIPVGLVTVCLGGCYFIVLLVQQTRRGL</sequence>
<name>A0A3P1T269_9ACTN</name>
<proteinExistence type="inferred from homology"/>
<comment type="subcellular location">
    <subcellularLocation>
        <location evidence="1">Cell membrane</location>
        <topology evidence="1">Multi-pass membrane protein</topology>
    </subcellularLocation>
</comment>
<feature type="transmembrane region" description="Helical" evidence="8">
    <location>
        <begin position="105"/>
        <end position="123"/>
    </location>
</feature>
<evidence type="ECO:0000256" key="4">
    <source>
        <dbReference type="ARBA" id="ARBA00022475"/>
    </source>
</evidence>
<organism evidence="9 10">
    <name type="scientific">Arachnia propionica</name>
    <dbReference type="NCBI Taxonomy" id="1750"/>
    <lineage>
        <taxon>Bacteria</taxon>
        <taxon>Bacillati</taxon>
        <taxon>Actinomycetota</taxon>
        <taxon>Actinomycetes</taxon>
        <taxon>Propionibacteriales</taxon>
        <taxon>Propionibacteriaceae</taxon>
        <taxon>Arachnia</taxon>
    </lineage>
</organism>
<evidence type="ECO:0000313" key="9">
    <source>
        <dbReference type="EMBL" id="RRD03562.1"/>
    </source>
</evidence>
<comment type="caution">
    <text evidence="9">The sequence shown here is derived from an EMBL/GenBank/DDBJ whole genome shotgun (WGS) entry which is preliminary data.</text>
</comment>
<dbReference type="InterPro" id="IPR000522">
    <property type="entry name" value="ABC_transptr_permease_BtuC"/>
</dbReference>
<dbReference type="GO" id="GO:0022857">
    <property type="term" value="F:transmembrane transporter activity"/>
    <property type="evidence" value="ECO:0007669"/>
    <property type="project" value="InterPro"/>
</dbReference>
<dbReference type="CDD" id="cd06550">
    <property type="entry name" value="TM_ABC_iron-siderophores_like"/>
    <property type="match status" value="1"/>
</dbReference>
<dbReference type="GO" id="GO:0033214">
    <property type="term" value="P:siderophore-iron import into cell"/>
    <property type="evidence" value="ECO:0007669"/>
    <property type="project" value="TreeGrafter"/>
</dbReference>
<dbReference type="PANTHER" id="PTHR30472">
    <property type="entry name" value="FERRIC ENTEROBACTIN TRANSPORT SYSTEM PERMEASE PROTEIN"/>
    <property type="match status" value="1"/>
</dbReference>
<keyword evidence="7 8" id="KW-0472">Membrane</keyword>
<evidence type="ECO:0000256" key="8">
    <source>
        <dbReference type="SAM" id="Phobius"/>
    </source>
</evidence>
<evidence type="ECO:0000256" key="2">
    <source>
        <dbReference type="ARBA" id="ARBA00007935"/>
    </source>
</evidence>
<feature type="transmembrane region" description="Helical" evidence="8">
    <location>
        <begin position="318"/>
        <end position="338"/>
    </location>
</feature>
<feature type="transmembrane region" description="Helical" evidence="8">
    <location>
        <begin position="72"/>
        <end position="93"/>
    </location>
</feature>
<keyword evidence="3" id="KW-0813">Transport</keyword>
<feature type="transmembrane region" description="Helical" evidence="8">
    <location>
        <begin position="203"/>
        <end position="224"/>
    </location>
</feature>
<dbReference type="Gene3D" id="1.10.3470.10">
    <property type="entry name" value="ABC transporter involved in vitamin B12 uptake, BtuC"/>
    <property type="match status" value="1"/>
</dbReference>
<feature type="transmembrane region" description="Helical" evidence="8">
    <location>
        <begin position="156"/>
        <end position="172"/>
    </location>
</feature>
<evidence type="ECO:0000256" key="5">
    <source>
        <dbReference type="ARBA" id="ARBA00022692"/>
    </source>
</evidence>
<feature type="transmembrane region" description="Helical" evidence="8">
    <location>
        <begin position="21"/>
        <end position="41"/>
    </location>
</feature>
<dbReference type="RefSeq" id="WP_124845654.1">
    <property type="nucleotide sequence ID" value="NZ_RQZG01000018.1"/>
</dbReference>
<keyword evidence="5 8" id="KW-0812">Transmembrane</keyword>
<protein>
    <submittedName>
        <fullName evidence="9">Iron-enterobactin ABC transporter permease</fullName>
    </submittedName>
</protein>
<feature type="transmembrane region" description="Helical" evidence="8">
    <location>
        <begin position="129"/>
        <end position="149"/>
    </location>
</feature>
<dbReference type="EMBL" id="RQZG01000018">
    <property type="protein sequence ID" value="RRD03562.1"/>
    <property type="molecule type" value="Genomic_DNA"/>
</dbReference>
<reference evidence="9 10" key="1">
    <citation type="submission" date="2018-11" db="EMBL/GenBank/DDBJ databases">
        <title>Genomes From Bacteria Associated with the Canine Oral Cavity: a Test Case for Automated Genome-Based Taxonomic Assignment.</title>
        <authorList>
            <person name="Coil D.A."/>
            <person name="Jospin G."/>
            <person name="Darling A.E."/>
            <person name="Wallis C."/>
            <person name="Davis I.J."/>
            <person name="Harris S."/>
            <person name="Eisen J.A."/>
            <person name="Holcombe L.J."/>
            <person name="O'Flynn C."/>
        </authorList>
    </citation>
    <scope>NUCLEOTIDE SEQUENCE [LARGE SCALE GENOMIC DNA]</scope>
    <source>
        <strain evidence="9 10">OH887_COT-365</strain>
    </source>
</reference>
<evidence type="ECO:0000256" key="1">
    <source>
        <dbReference type="ARBA" id="ARBA00004651"/>
    </source>
</evidence>
<gene>
    <name evidence="9" type="ORF">EII34_13290</name>
</gene>
<accession>A0A3P1T269</accession>
<dbReference type="SUPFAM" id="SSF81345">
    <property type="entry name" value="ABC transporter involved in vitamin B12 uptake, BtuC"/>
    <property type="match status" value="1"/>
</dbReference>
<dbReference type="AlphaFoldDB" id="A0A3P1T269"/>
<evidence type="ECO:0000256" key="3">
    <source>
        <dbReference type="ARBA" id="ARBA00022448"/>
    </source>
</evidence>
<dbReference type="Pfam" id="PF01032">
    <property type="entry name" value="FecCD"/>
    <property type="match status" value="1"/>
</dbReference>
<dbReference type="PANTHER" id="PTHR30472:SF24">
    <property type="entry name" value="FERRIC ENTEROBACTIN TRANSPORT SYSTEM PERMEASE PROTEIN FEPG"/>
    <property type="match status" value="1"/>
</dbReference>
<evidence type="ECO:0000256" key="6">
    <source>
        <dbReference type="ARBA" id="ARBA00022989"/>
    </source>
</evidence>
<feature type="transmembrane region" description="Helical" evidence="8">
    <location>
        <begin position="249"/>
        <end position="276"/>
    </location>
</feature>
<dbReference type="GO" id="GO:0005886">
    <property type="term" value="C:plasma membrane"/>
    <property type="evidence" value="ECO:0007669"/>
    <property type="project" value="UniProtKB-SubCell"/>
</dbReference>
<comment type="similarity">
    <text evidence="2">Belongs to the binding-protein-dependent transport system permease family. FecCD subfamily.</text>
</comment>